<comment type="caution">
    <text evidence="2">The sequence shown here is derived from an EMBL/GenBank/DDBJ whole genome shotgun (WGS) entry which is preliminary data.</text>
</comment>
<gene>
    <name evidence="2" type="ORF">M8C21_003083</name>
</gene>
<evidence type="ECO:0000256" key="1">
    <source>
        <dbReference type="SAM" id="MobiDB-lite"/>
    </source>
</evidence>
<feature type="region of interest" description="Disordered" evidence="1">
    <location>
        <begin position="133"/>
        <end position="174"/>
    </location>
</feature>
<sequence length="260" mass="28861">MVTRFSMESQDMRMCKTESVFLGPTVDCNAHRVYDDDCFGDILSMLDFPMESLEGDDFTGDWASHFGPIPSEVLREAIPPSGSQIGDGNNVGSYADLPFDYPVLNNKTCQQKSHLNNDEEMYKNYHSVKISQLKQEASSVEDRKPYPSQPSFEAPSPNSVLESRTSSSNNKGVSFGTEVAIPVKTRSKRLRPTTNPWLQTSFMVLPNKGKKRKPPSQVPDTMETNRSLDANLVVGAPPFEMKVPKHVIAIPALATMAKIL</sequence>
<proteinExistence type="predicted"/>
<accession>A0AAD5CZ18</accession>
<dbReference type="EMBL" id="JAMZMK010006058">
    <property type="protein sequence ID" value="KAI7750918.1"/>
    <property type="molecule type" value="Genomic_DNA"/>
</dbReference>
<evidence type="ECO:0000313" key="2">
    <source>
        <dbReference type="EMBL" id="KAI7750918.1"/>
    </source>
</evidence>
<reference evidence="2" key="1">
    <citation type="submission" date="2022-06" db="EMBL/GenBank/DDBJ databases">
        <title>Uncovering the hologenomic basis of an extraordinary plant invasion.</title>
        <authorList>
            <person name="Bieker V.C."/>
            <person name="Martin M.D."/>
            <person name="Gilbert T."/>
            <person name="Hodgins K."/>
            <person name="Battlay P."/>
            <person name="Petersen B."/>
            <person name="Wilson J."/>
        </authorList>
    </citation>
    <scope>NUCLEOTIDE SEQUENCE</scope>
    <source>
        <strain evidence="2">AA19_3_7</strain>
        <tissue evidence="2">Leaf</tissue>
    </source>
</reference>
<evidence type="ECO:0000313" key="3">
    <source>
        <dbReference type="Proteomes" id="UP001206925"/>
    </source>
</evidence>
<dbReference type="Proteomes" id="UP001206925">
    <property type="component" value="Unassembled WGS sequence"/>
</dbReference>
<name>A0AAD5CZ18_AMBAR</name>
<organism evidence="2 3">
    <name type="scientific">Ambrosia artemisiifolia</name>
    <name type="common">Common ragweed</name>
    <dbReference type="NCBI Taxonomy" id="4212"/>
    <lineage>
        <taxon>Eukaryota</taxon>
        <taxon>Viridiplantae</taxon>
        <taxon>Streptophyta</taxon>
        <taxon>Embryophyta</taxon>
        <taxon>Tracheophyta</taxon>
        <taxon>Spermatophyta</taxon>
        <taxon>Magnoliopsida</taxon>
        <taxon>eudicotyledons</taxon>
        <taxon>Gunneridae</taxon>
        <taxon>Pentapetalae</taxon>
        <taxon>asterids</taxon>
        <taxon>campanulids</taxon>
        <taxon>Asterales</taxon>
        <taxon>Asteraceae</taxon>
        <taxon>Asteroideae</taxon>
        <taxon>Heliantheae alliance</taxon>
        <taxon>Heliantheae</taxon>
        <taxon>Ambrosia</taxon>
    </lineage>
</organism>
<dbReference type="AlphaFoldDB" id="A0AAD5CZ18"/>
<protein>
    <submittedName>
        <fullName evidence="2">Uncharacterized protein</fullName>
    </submittedName>
</protein>
<feature type="compositionally biased region" description="Polar residues" evidence="1">
    <location>
        <begin position="156"/>
        <end position="172"/>
    </location>
</feature>
<keyword evidence="3" id="KW-1185">Reference proteome</keyword>